<comment type="subcellular location">
    <subcellularLocation>
        <location evidence="9">Cell membrane</location>
        <topology evidence="9">Multi-pass membrane protein</topology>
    </subcellularLocation>
    <subcellularLocation>
        <location evidence="1">Membrane</location>
        <topology evidence="1">Multi-pass membrane protein</topology>
    </subcellularLocation>
</comment>
<dbReference type="GO" id="GO:0008495">
    <property type="term" value="F:protoheme IX farnesyltransferase activity"/>
    <property type="evidence" value="ECO:0007669"/>
    <property type="project" value="UniProtKB-UniRule"/>
</dbReference>
<feature type="transmembrane region" description="Helical" evidence="9">
    <location>
        <begin position="287"/>
        <end position="304"/>
    </location>
</feature>
<feature type="transmembrane region" description="Helical" evidence="9">
    <location>
        <begin position="159"/>
        <end position="178"/>
    </location>
</feature>
<gene>
    <name evidence="10" type="primary">ctaB1</name>
    <name evidence="9" type="synonym">ctaB</name>
    <name evidence="10" type="ORF">Mal48_36140</name>
</gene>
<feature type="transmembrane region" description="Helical" evidence="9">
    <location>
        <begin position="256"/>
        <end position="275"/>
    </location>
</feature>
<dbReference type="InterPro" id="IPR044878">
    <property type="entry name" value="UbiA_sf"/>
</dbReference>
<keyword evidence="4 9" id="KW-0812">Transmembrane</keyword>
<comment type="function">
    <text evidence="9">Converts heme B (protoheme IX) to heme O by substitution of the vinyl group on carbon 2 of heme B porphyrin ring with a hydroxyethyl farnesyl side group.</text>
</comment>
<proteinExistence type="inferred from homology"/>
<comment type="pathway">
    <text evidence="9">Porphyrin-containing compound metabolism; heme O biosynthesis; heme O from protoheme: step 1/1.</text>
</comment>
<keyword evidence="11" id="KW-1185">Reference proteome</keyword>
<dbReference type="AlphaFoldDB" id="A0A517QRU6"/>
<feature type="transmembrane region" description="Helical" evidence="9">
    <location>
        <begin position="133"/>
        <end position="152"/>
    </location>
</feature>
<dbReference type="KEGG" id="tpol:Mal48_36140"/>
<keyword evidence="3 9" id="KW-0808">Transferase</keyword>
<feature type="transmembrane region" description="Helical" evidence="9">
    <location>
        <begin position="39"/>
        <end position="59"/>
    </location>
</feature>
<name>A0A517QRU6_9PLAN</name>
<evidence type="ECO:0000313" key="11">
    <source>
        <dbReference type="Proteomes" id="UP000315724"/>
    </source>
</evidence>
<dbReference type="UniPathway" id="UPA00834">
    <property type="reaction ID" value="UER00712"/>
</dbReference>
<keyword evidence="7 9" id="KW-0472">Membrane</keyword>
<evidence type="ECO:0000256" key="8">
    <source>
        <dbReference type="ARBA" id="ARBA00047690"/>
    </source>
</evidence>
<evidence type="ECO:0000256" key="3">
    <source>
        <dbReference type="ARBA" id="ARBA00022679"/>
    </source>
</evidence>
<protein>
    <recommendedName>
        <fullName evidence="9">Protoheme IX farnesyltransferase</fullName>
        <ecNumber evidence="9">2.5.1.141</ecNumber>
    </recommendedName>
    <alternativeName>
        <fullName evidence="9">Heme B farnesyltransferase</fullName>
    </alternativeName>
    <alternativeName>
        <fullName evidence="9">Heme O synthase</fullName>
    </alternativeName>
</protein>
<dbReference type="OrthoDB" id="9814417at2"/>
<evidence type="ECO:0000256" key="7">
    <source>
        <dbReference type="ARBA" id="ARBA00023136"/>
    </source>
</evidence>
<dbReference type="NCBIfam" id="TIGR01473">
    <property type="entry name" value="cyoE_ctaB"/>
    <property type="match status" value="1"/>
</dbReference>
<comment type="catalytic activity">
    <reaction evidence="8 9">
        <text>heme b + (2E,6E)-farnesyl diphosphate + H2O = Fe(II)-heme o + diphosphate</text>
        <dbReference type="Rhea" id="RHEA:28070"/>
        <dbReference type="ChEBI" id="CHEBI:15377"/>
        <dbReference type="ChEBI" id="CHEBI:33019"/>
        <dbReference type="ChEBI" id="CHEBI:60344"/>
        <dbReference type="ChEBI" id="CHEBI:60530"/>
        <dbReference type="ChEBI" id="CHEBI:175763"/>
        <dbReference type="EC" id="2.5.1.141"/>
    </reaction>
</comment>
<evidence type="ECO:0000256" key="5">
    <source>
        <dbReference type="ARBA" id="ARBA00022989"/>
    </source>
</evidence>
<dbReference type="CDD" id="cd13957">
    <property type="entry name" value="PT_UbiA_Cox10"/>
    <property type="match status" value="1"/>
</dbReference>
<evidence type="ECO:0000256" key="1">
    <source>
        <dbReference type="ARBA" id="ARBA00004141"/>
    </source>
</evidence>
<dbReference type="GO" id="GO:0005886">
    <property type="term" value="C:plasma membrane"/>
    <property type="evidence" value="ECO:0007669"/>
    <property type="project" value="UniProtKB-SubCell"/>
</dbReference>
<sequence>MSTSVMNPVRSNSAVKELEQRSSVATRLACYAEMAKPRIALMVLLSMGVGYLLGSEGVWRLTPLLNASIGVVLAVFSASALNQVYERHTDAKMKRTENRPLPSGKLTTSEVLLFAIACSIVSFFYLLLTVNPLTAMLTAATTVLYAGVYTPLKRYTTFCTAVGAIPGAAPPVLGWVAAGGSLDIVAFSLFAILFVWQFPHFLAIAWMYHDQYAGAGLKMVPGAGRPKVIGAISLGYALVLLPVSLLPTHFGLAGDFYAVVAILLGIVYAVAAFGFYRDESRQQARRLLFASLIYLPGVLLAMTFDHLRLLNEIL</sequence>
<dbReference type="PROSITE" id="PS00943">
    <property type="entry name" value="UBIA"/>
    <property type="match status" value="1"/>
</dbReference>
<dbReference type="InterPro" id="IPR006369">
    <property type="entry name" value="Protohaem_IX_farnesylTrfase"/>
</dbReference>
<dbReference type="EMBL" id="CP036267">
    <property type="protein sequence ID" value="QDT34354.1"/>
    <property type="molecule type" value="Genomic_DNA"/>
</dbReference>
<comment type="miscellaneous">
    <text evidence="9">Carbon 2 of the heme B porphyrin ring is defined according to the Fischer nomenclature.</text>
</comment>
<dbReference type="PANTHER" id="PTHR43448">
    <property type="entry name" value="PROTOHEME IX FARNESYLTRANSFERASE, MITOCHONDRIAL"/>
    <property type="match status" value="1"/>
</dbReference>
<feature type="transmembrane region" description="Helical" evidence="9">
    <location>
        <begin position="106"/>
        <end position="127"/>
    </location>
</feature>
<evidence type="ECO:0000256" key="2">
    <source>
        <dbReference type="ARBA" id="ARBA00022475"/>
    </source>
</evidence>
<feature type="transmembrane region" description="Helical" evidence="9">
    <location>
        <begin position="228"/>
        <end position="250"/>
    </location>
</feature>
<dbReference type="Gene3D" id="1.10.357.140">
    <property type="entry name" value="UbiA prenyltransferase"/>
    <property type="match status" value="1"/>
</dbReference>
<dbReference type="Proteomes" id="UP000315724">
    <property type="component" value="Chromosome"/>
</dbReference>
<dbReference type="InterPro" id="IPR000537">
    <property type="entry name" value="UbiA_prenyltransferase"/>
</dbReference>
<evidence type="ECO:0000313" key="10">
    <source>
        <dbReference type="EMBL" id="QDT34354.1"/>
    </source>
</evidence>
<evidence type="ECO:0000256" key="9">
    <source>
        <dbReference type="HAMAP-Rule" id="MF_00154"/>
    </source>
</evidence>
<dbReference type="HAMAP" id="MF_00154">
    <property type="entry name" value="CyoE_CtaB"/>
    <property type="match status" value="1"/>
</dbReference>
<keyword evidence="2 9" id="KW-1003">Cell membrane</keyword>
<evidence type="ECO:0000256" key="4">
    <source>
        <dbReference type="ARBA" id="ARBA00022692"/>
    </source>
</evidence>
<dbReference type="GO" id="GO:0048034">
    <property type="term" value="P:heme O biosynthetic process"/>
    <property type="evidence" value="ECO:0007669"/>
    <property type="project" value="UniProtKB-UniRule"/>
</dbReference>
<evidence type="ECO:0000256" key="6">
    <source>
        <dbReference type="ARBA" id="ARBA00023133"/>
    </source>
</evidence>
<dbReference type="GO" id="GO:0006784">
    <property type="term" value="P:heme A biosynthetic process"/>
    <property type="evidence" value="ECO:0007669"/>
    <property type="project" value="TreeGrafter"/>
</dbReference>
<dbReference type="InterPro" id="IPR030470">
    <property type="entry name" value="UbiA_prenylTrfase_CS"/>
</dbReference>
<dbReference type="RefSeq" id="WP_145202172.1">
    <property type="nucleotide sequence ID" value="NZ_CP036267.1"/>
</dbReference>
<dbReference type="Pfam" id="PF01040">
    <property type="entry name" value="UbiA"/>
    <property type="match status" value="1"/>
</dbReference>
<accession>A0A517QRU6</accession>
<feature type="transmembrane region" description="Helical" evidence="9">
    <location>
        <begin position="184"/>
        <end position="208"/>
    </location>
</feature>
<comment type="similarity">
    <text evidence="9">Belongs to the UbiA prenyltransferase family. Protoheme IX farnesyltransferase subfamily.</text>
</comment>
<keyword evidence="6 9" id="KW-0350">Heme biosynthesis</keyword>
<organism evidence="10 11">
    <name type="scientific">Thalassoglobus polymorphus</name>
    <dbReference type="NCBI Taxonomy" id="2527994"/>
    <lineage>
        <taxon>Bacteria</taxon>
        <taxon>Pseudomonadati</taxon>
        <taxon>Planctomycetota</taxon>
        <taxon>Planctomycetia</taxon>
        <taxon>Planctomycetales</taxon>
        <taxon>Planctomycetaceae</taxon>
        <taxon>Thalassoglobus</taxon>
    </lineage>
</organism>
<keyword evidence="5 9" id="KW-1133">Transmembrane helix</keyword>
<feature type="transmembrane region" description="Helical" evidence="9">
    <location>
        <begin position="65"/>
        <end position="85"/>
    </location>
</feature>
<dbReference type="PANTHER" id="PTHR43448:SF2">
    <property type="entry name" value="PROTOHEME IX FARNESYLTRANSFERASE, MITOCHONDRIAL"/>
    <property type="match status" value="1"/>
</dbReference>
<reference evidence="10 11" key="1">
    <citation type="submission" date="2019-02" db="EMBL/GenBank/DDBJ databases">
        <title>Deep-cultivation of Planctomycetes and their phenomic and genomic characterization uncovers novel biology.</title>
        <authorList>
            <person name="Wiegand S."/>
            <person name="Jogler M."/>
            <person name="Boedeker C."/>
            <person name="Pinto D."/>
            <person name="Vollmers J."/>
            <person name="Rivas-Marin E."/>
            <person name="Kohn T."/>
            <person name="Peeters S.H."/>
            <person name="Heuer A."/>
            <person name="Rast P."/>
            <person name="Oberbeckmann S."/>
            <person name="Bunk B."/>
            <person name="Jeske O."/>
            <person name="Meyerdierks A."/>
            <person name="Storesund J.E."/>
            <person name="Kallscheuer N."/>
            <person name="Luecker S."/>
            <person name="Lage O.M."/>
            <person name="Pohl T."/>
            <person name="Merkel B.J."/>
            <person name="Hornburger P."/>
            <person name="Mueller R.-W."/>
            <person name="Bruemmer F."/>
            <person name="Labrenz M."/>
            <person name="Spormann A.M."/>
            <person name="Op den Camp H."/>
            <person name="Overmann J."/>
            <person name="Amann R."/>
            <person name="Jetten M.S.M."/>
            <person name="Mascher T."/>
            <person name="Medema M.H."/>
            <person name="Devos D.P."/>
            <person name="Kaster A.-K."/>
            <person name="Ovreas L."/>
            <person name="Rohde M."/>
            <person name="Galperin M.Y."/>
            <person name="Jogler C."/>
        </authorList>
    </citation>
    <scope>NUCLEOTIDE SEQUENCE [LARGE SCALE GENOMIC DNA]</scope>
    <source>
        <strain evidence="10 11">Mal48</strain>
    </source>
</reference>
<dbReference type="EC" id="2.5.1.141" evidence="9"/>